<dbReference type="InterPro" id="IPR006311">
    <property type="entry name" value="TAT_signal"/>
</dbReference>
<dbReference type="PROSITE" id="PS51318">
    <property type="entry name" value="TAT"/>
    <property type="match status" value="1"/>
</dbReference>
<evidence type="ECO:0000259" key="4">
    <source>
        <dbReference type="Pfam" id="PF26571"/>
    </source>
</evidence>
<sequence length="346" mass="36704">MPRTRLTRRPVRRSLLALLAAMALLLGAGLAPGTAAAAAPTPNAPDEGGSKQLREALEAAAKGHIEAKNRLDNSKRRQVALANQLKQVEGRLVELTAQVGEVAAQSYRLGRLTPVSMLLASSDPDAFLKRAAELDVMAQRDSKRLHDLNEAKAQAAEAKVAIDTEVREQQKQLAVLAKKKRDAEVALAKVSSGAGSGFSGGSSSAKPAPRNPDGSWPSESCSVNDPTPADGCITPRTLHMLQQAQAAGYKRYVSCHRSGGGGEHPKGRACDFAAATGGFEDKTATGGDKAYGDSLASWAKNNASRLGIMYVIWYRQIWMPNTGWRAYSGGGSPAADHTNHVHISMY</sequence>
<protein>
    <recommendedName>
        <fullName evidence="4">ARB-07466-like C-terminal domain-containing protein</fullName>
    </recommendedName>
</protein>
<reference evidence="6" key="1">
    <citation type="submission" date="2016-06" db="EMBL/GenBank/DDBJ databases">
        <authorList>
            <person name="Varghese N."/>
            <person name="Submissions Spin"/>
        </authorList>
    </citation>
    <scope>NUCLEOTIDE SEQUENCE [LARGE SCALE GENOMIC DNA]</scope>
    <source>
        <strain evidence="6">DSM 45246</strain>
    </source>
</reference>
<evidence type="ECO:0000313" key="6">
    <source>
        <dbReference type="Proteomes" id="UP000199629"/>
    </source>
</evidence>
<feature type="region of interest" description="Disordered" evidence="2">
    <location>
        <begin position="192"/>
        <end position="224"/>
    </location>
</feature>
<dbReference type="InterPro" id="IPR058593">
    <property type="entry name" value="ARB_07466-like_C"/>
</dbReference>
<evidence type="ECO:0000256" key="1">
    <source>
        <dbReference type="SAM" id="Coils"/>
    </source>
</evidence>
<accession>A0A1C4WWX4</accession>
<keyword evidence="1" id="KW-0175">Coiled coil</keyword>
<evidence type="ECO:0000256" key="2">
    <source>
        <dbReference type="SAM" id="MobiDB-lite"/>
    </source>
</evidence>
<dbReference type="EMBL" id="FMCS01000004">
    <property type="protein sequence ID" value="SCF00746.1"/>
    <property type="molecule type" value="Genomic_DNA"/>
</dbReference>
<feature type="signal peptide" evidence="3">
    <location>
        <begin position="1"/>
        <end position="37"/>
    </location>
</feature>
<dbReference type="Pfam" id="PF26571">
    <property type="entry name" value="VldE"/>
    <property type="match status" value="1"/>
</dbReference>
<feature type="domain" description="ARB-07466-like C-terminal" evidence="4">
    <location>
        <begin position="230"/>
        <end position="338"/>
    </location>
</feature>
<dbReference type="Gene3D" id="6.10.250.3150">
    <property type="match status" value="1"/>
</dbReference>
<gene>
    <name evidence="5" type="ORF">GA0070214_104474</name>
</gene>
<keyword evidence="3" id="KW-0732">Signal</keyword>
<name>A0A1C4WWX4_9ACTN</name>
<feature type="chain" id="PRO_5008707369" description="ARB-07466-like C-terminal domain-containing protein" evidence="3">
    <location>
        <begin position="38"/>
        <end position="346"/>
    </location>
</feature>
<evidence type="ECO:0000256" key="3">
    <source>
        <dbReference type="SAM" id="SignalP"/>
    </source>
</evidence>
<feature type="coiled-coil region" evidence="1">
    <location>
        <begin position="148"/>
        <end position="186"/>
    </location>
</feature>
<keyword evidence="6" id="KW-1185">Reference proteome</keyword>
<evidence type="ECO:0000313" key="5">
    <source>
        <dbReference type="EMBL" id="SCF00746.1"/>
    </source>
</evidence>
<organism evidence="5 6">
    <name type="scientific">Micromonospora chaiyaphumensis</name>
    <dbReference type="NCBI Taxonomy" id="307119"/>
    <lineage>
        <taxon>Bacteria</taxon>
        <taxon>Bacillati</taxon>
        <taxon>Actinomycetota</taxon>
        <taxon>Actinomycetes</taxon>
        <taxon>Micromonosporales</taxon>
        <taxon>Micromonosporaceae</taxon>
        <taxon>Micromonospora</taxon>
    </lineage>
</organism>
<proteinExistence type="predicted"/>
<dbReference type="AlphaFoldDB" id="A0A1C4WWX4"/>
<dbReference type="Proteomes" id="UP000199629">
    <property type="component" value="Unassembled WGS sequence"/>
</dbReference>
<feature type="coiled-coil region" evidence="1">
    <location>
        <begin position="71"/>
        <end position="105"/>
    </location>
</feature>